<dbReference type="EMBL" id="LXQA010011247">
    <property type="protein sequence ID" value="MCH86946.1"/>
    <property type="molecule type" value="Genomic_DNA"/>
</dbReference>
<dbReference type="AlphaFoldDB" id="A0A392MHG1"/>
<dbReference type="Proteomes" id="UP000265520">
    <property type="component" value="Unassembled WGS sequence"/>
</dbReference>
<sequence length="58" mass="6871">MLNLELLQRLLQLLHQNLASTTTSVMYMGCNEWNFSYVFGVVHPKSRHRGHFTVLFQY</sequence>
<accession>A0A392MHG1</accession>
<organism evidence="1 2">
    <name type="scientific">Trifolium medium</name>
    <dbReference type="NCBI Taxonomy" id="97028"/>
    <lineage>
        <taxon>Eukaryota</taxon>
        <taxon>Viridiplantae</taxon>
        <taxon>Streptophyta</taxon>
        <taxon>Embryophyta</taxon>
        <taxon>Tracheophyta</taxon>
        <taxon>Spermatophyta</taxon>
        <taxon>Magnoliopsida</taxon>
        <taxon>eudicotyledons</taxon>
        <taxon>Gunneridae</taxon>
        <taxon>Pentapetalae</taxon>
        <taxon>rosids</taxon>
        <taxon>fabids</taxon>
        <taxon>Fabales</taxon>
        <taxon>Fabaceae</taxon>
        <taxon>Papilionoideae</taxon>
        <taxon>50 kb inversion clade</taxon>
        <taxon>NPAAA clade</taxon>
        <taxon>Hologalegina</taxon>
        <taxon>IRL clade</taxon>
        <taxon>Trifolieae</taxon>
        <taxon>Trifolium</taxon>
    </lineage>
</organism>
<gene>
    <name evidence="1" type="ORF">A2U01_0007810</name>
</gene>
<reference evidence="1 2" key="1">
    <citation type="journal article" date="2018" name="Front. Plant Sci.">
        <title>Red Clover (Trifolium pratense) and Zigzag Clover (T. medium) - A Picture of Genomic Similarities and Differences.</title>
        <authorList>
            <person name="Dluhosova J."/>
            <person name="Istvanek J."/>
            <person name="Nedelnik J."/>
            <person name="Repkova J."/>
        </authorList>
    </citation>
    <scope>NUCLEOTIDE SEQUENCE [LARGE SCALE GENOMIC DNA]</scope>
    <source>
        <strain evidence="2">cv. 10/8</strain>
        <tissue evidence="1">Leaf</tissue>
    </source>
</reference>
<comment type="caution">
    <text evidence="1">The sequence shown here is derived from an EMBL/GenBank/DDBJ whole genome shotgun (WGS) entry which is preliminary data.</text>
</comment>
<evidence type="ECO:0000313" key="2">
    <source>
        <dbReference type="Proteomes" id="UP000265520"/>
    </source>
</evidence>
<protein>
    <submittedName>
        <fullName evidence="1">Uncharacterized protein</fullName>
    </submittedName>
</protein>
<name>A0A392MHG1_9FABA</name>
<feature type="non-terminal residue" evidence="1">
    <location>
        <position position="58"/>
    </location>
</feature>
<keyword evidence="2" id="KW-1185">Reference proteome</keyword>
<proteinExistence type="predicted"/>
<evidence type="ECO:0000313" key="1">
    <source>
        <dbReference type="EMBL" id="MCH86946.1"/>
    </source>
</evidence>